<evidence type="ECO:0000256" key="1">
    <source>
        <dbReference type="ARBA" id="ARBA00022737"/>
    </source>
</evidence>
<organism evidence="3 4">
    <name type="scientific">Meloidogyne graminicola</name>
    <dbReference type="NCBI Taxonomy" id="189291"/>
    <lineage>
        <taxon>Eukaryota</taxon>
        <taxon>Metazoa</taxon>
        <taxon>Ecdysozoa</taxon>
        <taxon>Nematoda</taxon>
        <taxon>Chromadorea</taxon>
        <taxon>Rhabditida</taxon>
        <taxon>Tylenchina</taxon>
        <taxon>Tylenchomorpha</taxon>
        <taxon>Tylenchoidea</taxon>
        <taxon>Meloidogynidae</taxon>
        <taxon>Meloidogyninae</taxon>
        <taxon>Meloidogyne</taxon>
    </lineage>
</organism>
<name>A0A8S9ZSW0_9BILA</name>
<evidence type="ECO:0000313" key="3">
    <source>
        <dbReference type="EMBL" id="KAF7636275.1"/>
    </source>
</evidence>
<dbReference type="AlphaFoldDB" id="A0A8S9ZSW0"/>
<gene>
    <name evidence="3" type="ORF">Mgra_00004263</name>
</gene>
<comment type="caution">
    <text evidence="3">The sequence shown here is derived from an EMBL/GenBank/DDBJ whole genome shotgun (WGS) entry which is preliminary data.</text>
</comment>
<evidence type="ECO:0000313" key="4">
    <source>
        <dbReference type="Proteomes" id="UP000605970"/>
    </source>
</evidence>
<proteinExistence type="predicted"/>
<keyword evidence="4" id="KW-1185">Reference proteome</keyword>
<keyword evidence="1" id="KW-0677">Repeat</keyword>
<sequence length="186" mass="19499">FCLIITIFIIKDINLLNEEILIGVEDFKILTNKVFVKFVELPQKNKKNISSNIREKREFIRPSAYVGGSSYNAIPRKQTSYCKCLQCPPGPPGPPGELGIPGKPGTRGLDGKPGIPGINLNQGYNNGLKECIQCPAGPPGPPGPIGLIGSPGPPGQQGPFGQIGEDGDPGLPGLPGDIGPPGNLIS</sequence>
<dbReference type="PANTHER" id="PTHR24637">
    <property type="entry name" value="COLLAGEN"/>
    <property type="match status" value="1"/>
</dbReference>
<accession>A0A8S9ZSW0</accession>
<dbReference type="OrthoDB" id="5908806at2759"/>
<reference evidence="3" key="1">
    <citation type="journal article" date="2020" name="Ecol. Evol.">
        <title>Genome structure and content of the rice root-knot nematode (Meloidogyne graminicola).</title>
        <authorList>
            <person name="Phan N.T."/>
            <person name="Danchin E.G.J."/>
            <person name="Klopp C."/>
            <person name="Perfus-Barbeoch L."/>
            <person name="Kozlowski D.K."/>
            <person name="Koutsovoulos G.D."/>
            <person name="Lopez-Roques C."/>
            <person name="Bouchez O."/>
            <person name="Zahm M."/>
            <person name="Besnard G."/>
            <person name="Bellafiore S."/>
        </authorList>
    </citation>
    <scope>NUCLEOTIDE SEQUENCE</scope>
    <source>
        <strain evidence="3">VN-18</strain>
    </source>
</reference>
<dbReference type="Pfam" id="PF01391">
    <property type="entry name" value="Collagen"/>
    <property type="match status" value="1"/>
</dbReference>
<feature type="region of interest" description="Disordered" evidence="2">
    <location>
        <begin position="149"/>
        <end position="186"/>
    </location>
</feature>
<dbReference type="EMBL" id="JABEBT010000031">
    <property type="protein sequence ID" value="KAF7636275.1"/>
    <property type="molecule type" value="Genomic_DNA"/>
</dbReference>
<feature type="compositionally biased region" description="Low complexity" evidence="2">
    <location>
        <begin position="157"/>
        <end position="186"/>
    </location>
</feature>
<evidence type="ECO:0000256" key="2">
    <source>
        <dbReference type="SAM" id="MobiDB-lite"/>
    </source>
</evidence>
<dbReference type="InterPro" id="IPR008160">
    <property type="entry name" value="Collagen"/>
</dbReference>
<dbReference type="Proteomes" id="UP000605970">
    <property type="component" value="Unassembled WGS sequence"/>
</dbReference>
<dbReference type="PANTHER" id="PTHR24637:SF421">
    <property type="entry name" value="CUTICLE COLLAGEN DPY-2"/>
    <property type="match status" value="1"/>
</dbReference>
<protein>
    <submittedName>
        <fullName evidence="3">Col_cuticle_N domain-containing protein</fullName>
    </submittedName>
</protein>
<feature type="non-terminal residue" evidence="3">
    <location>
        <position position="186"/>
    </location>
</feature>